<feature type="compositionally biased region" description="Low complexity" evidence="1">
    <location>
        <begin position="1613"/>
        <end position="1624"/>
    </location>
</feature>
<feature type="compositionally biased region" description="Basic and acidic residues" evidence="1">
    <location>
        <begin position="842"/>
        <end position="852"/>
    </location>
</feature>
<sequence length="1676" mass="184058">MSSIRTRARLALSQDDDFEQQTNSQIERAKDVKFYESSIENDELARASDSFDKLGEILSKKRVISSVQPHLVNQDEKRQKVADVQYDPFIEEEELQPLVHQSDMSEEETFPEEQTAESYSIDTEPKSIYAGIQQHEKDEQDYSSRAESSEEEDRQHQQSLDDSDSDVIEILSGPEDASPVRLNKDAAGYHSEFESEVDASESESSSKDSNSSEEESDDEEKYNYSEEEEEADEQAHPLINFEARETVHTESDDEVAELEDSDIEEIISDDGNGETEQEESEDEAKDSVASEAGSIGSVVDIQEEPAHTSVNLFASEEYSSHLIDPSFSDAPSFGAIPHPIATDSLHHSDIIDEDLVSETQLANALQTLANSAQVHHQFHHEQVNHGEDHFVPRSEVDELTSKDIVEAVNSISDHSFPADASVRASIDLNTTEIRKPDPIVGVGVNGHPIKNLTFHDVTIPIKPDTTVNFSFGESFTNKQATPEPLPERTETEQEIINSNDKDILAQYTVQTSEPDQKEPTDIFLADSHLELEDHVDNTVSSSANPDAVDFFSAPIAFGAPTLNSSVGYSFGERFYTPIETKPAINTKETKIIEANSKFGSFAASVWADLSTAEKPVSHSYSTSVETSVSQNKSESESFPTEEIENSEVPEHIEEVDAKVESQKELQYENAEPSVSPEEIPVLDDKKEEQGEHDKNQDKPEDKPENKPLISEIVTEDVEMPDVDEINSFDDGLSLLAQNAFEALGGIESIESEKAIDSDVEVTGKAGPEDTKPIASSVEASVQVEPSVEPDLENEGEESSCFVDAMEVDEYYDAPTTLENLDESSEDTDAEGYADVLEPAASKQEDIELKDQEPVSGSSMPIDPALLESSDKPSAPAEEQESSDESVIFLDEVNAPQESEEEGYESDSDQSEGNYTLNETARPEDSRDDTGNSVHDRSASDMQIPLVKKDILPAEDISQPQVAESSSGDAIGQTFDKPEDNSGNINENDAEQDERSDSEEAGNHSMFLIDQLNEVESTQVEDSESSESFGTGNDEPNIDLQRVLDADDKPETEEVILSNIEEKILTEEIHELVRENPEFNSQELIDQGTPISTEIVHISQSAEFGIDITRQETIEVRKEIFTMVENDSGLEDTKERIPTHLMDNPTSDDYLYEARMKEAAASSTAHEHKIQSPNSPQQAVDSISNSPVTVVPIDNSIKSETVIPINTEESSVKDGSRSDGEEEKVEIEASIIEKPDEELQSTTEVSETIDIAVVTQDLDTSSSPSSEQNMEFKDDDSSSGDDSASEAQDEDAKVSEPQAVKDEAARAAVQSDPESTEGGDNNRQESEQSDKENQDSDPEPKVIEEGTQKAVEAESKPLETDEPYSLEEQQNAMDIDEDEGIHQEASTHESEDQNEIALQENANAENLKSESQDIEMGEIGQDDEEPNNTDQFKQKEKINTFLDTLIKSSNEDENEDDKVEEDDLNSKDKGGDDNNLANETKSHATSDENDDDENDDKLSKEEPMVTKSAARRTRQMRVTTKKSAFLAEVIKQQKRKTRNAATAKEEKTEAASPSPLAASSATKRSQKERKTKLETAKQKRASQRSQSESSTGGSSKTMSNSPPHMSLRSGRRIATGSDSAAASGTKPATASIAKGGRGKRSGMEAGNAAVTKGPVNKKSSSSGGAGKRKGRGKAGKR</sequence>
<dbReference type="Proteomes" id="UP000242525">
    <property type="component" value="Unassembled WGS sequence"/>
</dbReference>
<gene>
    <name evidence="2" type="ORF">BN980_GECA03s02936g</name>
</gene>
<feature type="compositionally biased region" description="Basic and acidic residues" evidence="1">
    <location>
        <begin position="648"/>
        <end position="666"/>
    </location>
</feature>
<feature type="compositionally biased region" description="Polar residues" evidence="1">
    <location>
        <begin position="957"/>
        <end position="967"/>
    </location>
</feature>
<feature type="compositionally biased region" description="Acidic residues" evidence="1">
    <location>
        <begin position="1276"/>
        <end position="1288"/>
    </location>
</feature>
<feature type="region of interest" description="Disordered" evidence="1">
    <location>
        <begin position="614"/>
        <end position="720"/>
    </location>
</feature>
<feature type="compositionally biased region" description="Basic and acidic residues" evidence="1">
    <location>
        <begin position="1209"/>
        <end position="1218"/>
    </location>
</feature>
<feature type="compositionally biased region" description="Basic and acidic residues" evidence="1">
    <location>
        <begin position="1289"/>
        <end position="1304"/>
    </location>
</feature>
<feature type="compositionally biased region" description="Basic and acidic residues" evidence="1">
    <location>
        <begin position="682"/>
        <end position="705"/>
    </location>
</feature>
<keyword evidence="3" id="KW-1185">Reference proteome</keyword>
<feature type="region of interest" description="Disordered" evidence="1">
    <location>
        <begin position="92"/>
        <end position="302"/>
    </location>
</feature>
<feature type="compositionally biased region" description="Acidic residues" evidence="1">
    <location>
        <begin position="897"/>
        <end position="909"/>
    </location>
</feature>
<feature type="compositionally biased region" description="Low complexity" evidence="1">
    <location>
        <begin position="1582"/>
        <end position="1600"/>
    </location>
</feature>
<feature type="compositionally biased region" description="Basic and acidic residues" evidence="1">
    <location>
        <begin position="1319"/>
        <end position="1358"/>
    </location>
</feature>
<evidence type="ECO:0000313" key="2">
    <source>
        <dbReference type="EMBL" id="CDO52504.1"/>
    </source>
</evidence>
<feature type="region of interest" description="Disordered" evidence="1">
    <location>
        <begin position="761"/>
        <end position="1039"/>
    </location>
</feature>
<proteinExistence type="predicted"/>
<feature type="compositionally biased region" description="Low complexity" evidence="1">
    <location>
        <begin position="1549"/>
        <end position="1560"/>
    </location>
</feature>
<feature type="compositionally biased region" description="Acidic residues" evidence="1">
    <location>
        <begin position="787"/>
        <end position="797"/>
    </location>
</feature>
<feature type="compositionally biased region" description="Polar residues" evidence="1">
    <location>
        <begin position="1170"/>
        <end position="1183"/>
    </location>
</feature>
<feature type="compositionally biased region" description="Acidic residues" evidence="1">
    <location>
        <begin position="1450"/>
        <end position="1462"/>
    </location>
</feature>
<dbReference type="STRING" id="1173061.A0A0J9X5M5"/>
<feature type="compositionally biased region" description="Acidic residues" evidence="1">
    <location>
        <begin position="819"/>
        <end position="831"/>
    </location>
</feature>
<feature type="region of interest" description="Disordered" evidence="1">
    <location>
        <begin position="1"/>
        <end position="24"/>
    </location>
</feature>
<reference evidence="2" key="1">
    <citation type="submission" date="2014-03" db="EMBL/GenBank/DDBJ databases">
        <authorList>
            <person name="Casaregola S."/>
        </authorList>
    </citation>
    <scope>NUCLEOTIDE SEQUENCE [LARGE SCALE GENOMIC DNA]</scope>
    <source>
        <strain evidence="2">CLIB 918</strain>
    </source>
</reference>
<feature type="compositionally biased region" description="Basic and acidic residues" evidence="1">
    <location>
        <begin position="920"/>
        <end position="938"/>
    </location>
</feature>
<feature type="compositionally biased region" description="Acidic residues" evidence="1">
    <location>
        <begin position="104"/>
        <end position="115"/>
    </location>
</feature>
<dbReference type="EMBL" id="CCBN010000003">
    <property type="protein sequence ID" value="CDO52504.1"/>
    <property type="molecule type" value="Genomic_DNA"/>
</dbReference>
<feature type="region of interest" description="Disordered" evidence="1">
    <location>
        <begin position="1200"/>
        <end position="1676"/>
    </location>
</feature>
<feature type="compositionally biased region" description="Polar residues" evidence="1">
    <location>
        <begin position="618"/>
        <end position="638"/>
    </location>
</feature>
<feature type="compositionally biased region" description="Basic and acidic residues" evidence="1">
    <location>
        <begin position="1379"/>
        <end position="1390"/>
    </location>
</feature>
<feature type="region of interest" description="Disordered" evidence="1">
    <location>
        <begin position="1160"/>
        <end position="1183"/>
    </location>
</feature>
<dbReference type="OrthoDB" id="10685749at2759"/>
<feature type="compositionally biased region" description="Basic residues" evidence="1">
    <location>
        <begin position="1665"/>
        <end position="1676"/>
    </location>
</feature>
<feature type="compositionally biased region" description="Acidic residues" evidence="1">
    <location>
        <begin position="251"/>
        <end position="284"/>
    </location>
</feature>
<feature type="compositionally biased region" description="Basic and acidic residues" evidence="1">
    <location>
        <begin position="134"/>
        <end position="156"/>
    </location>
</feature>
<evidence type="ECO:0000313" key="3">
    <source>
        <dbReference type="Proteomes" id="UP000242525"/>
    </source>
</evidence>
<name>A0A0J9X5M5_GEOCN</name>
<protein>
    <submittedName>
        <fullName evidence="2">Uncharacterized protein</fullName>
    </submittedName>
</protein>
<feature type="compositionally biased region" description="Acidic residues" evidence="1">
    <location>
        <begin position="987"/>
        <end position="999"/>
    </location>
</feature>
<evidence type="ECO:0000256" key="1">
    <source>
        <dbReference type="SAM" id="MobiDB-lite"/>
    </source>
</evidence>
<organism evidence="2 3">
    <name type="scientific">Geotrichum candidum</name>
    <name type="common">Oospora lactis</name>
    <name type="synonym">Dipodascus geotrichum</name>
    <dbReference type="NCBI Taxonomy" id="1173061"/>
    <lineage>
        <taxon>Eukaryota</taxon>
        <taxon>Fungi</taxon>
        <taxon>Dikarya</taxon>
        <taxon>Ascomycota</taxon>
        <taxon>Saccharomycotina</taxon>
        <taxon>Dipodascomycetes</taxon>
        <taxon>Dipodascales</taxon>
        <taxon>Dipodascaceae</taxon>
        <taxon>Geotrichum</taxon>
    </lineage>
</organism>
<comment type="caution">
    <text evidence="2">The sequence shown here is derived from an EMBL/GenBank/DDBJ whole genome shotgun (WGS) entry which is preliminary data.</text>
</comment>
<feature type="compositionally biased region" description="Acidic residues" evidence="1">
    <location>
        <begin position="1411"/>
        <end position="1426"/>
    </location>
</feature>
<feature type="compositionally biased region" description="Acidic residues" evidence="1">
    <location>
        <begin position="211"/>
        <end position="232"/>
    </location>
</feature>
<feature type="compositionally biased region" description="Polar residues" evidence="1">
    <location>
        <begin position="1256"/>
        <end position="1268"/>
    </location>
</feature>
<accession>A0A0J9X5M5</accession>